<dbReference type="GO" id="GO:0032991">
    <property type="term" value="C:protein-containing complex"/>
    <property type="evidence" value="ECO:0007669"/>
    <property type="project" value="UniProtKB-ARBA"/>
</dbReference>
<gene>
    <name evidence="4" type="ORF">LCGC14_0171480</name>
</gene>
<dbReference type="SUPFAM" id="SSF47729">
    <property type="entry name" value="IHF-like DNA-binding proteins"/>
    <property type="match status" value="1"/>
</dbReference>
<protein>
    <recommendedName>
        <fullName evidence="5">DNA-binding protein HU</fullName>
    </recommendedName>
</protein>
<organism evidence="4">
    <name type="scientific">marine sediment metagenome</name>
    <dbReference type="NCBI Taxonomy" id="412755"/>
    <lineage>
        <taxon>unclassified sequences</taxon>
        <taxon>metagenomes</taxon>
        <taxon>ecological metagenomes</taxon>
    </lineage>
</organism>
<accession>A0A0F9XV41</accession>
<dbReference type="SMART" id="SM00411">
    <property type="entry name" value="BHL"/>
    <property type="match status" value="1"/>
</dbReference>
<keyword evidence="3" id="KW-0238">DNA-binding</keyword>
<dbReference type="FunFam" id="4.10.520.10:FF:000001">
    <property type="entry name" value="DNA-binding protein HU"/>
    <property type="match status" value="1"/>
</dbReference>
<dbReference type="AlphaFoldDB" id="A0A0F9XV41"/>
<keyword evidence="2" id="KW-0226">DNA condensation</keyword>
<dbReference type="CDD" id="cd13831">
    <property type="entry name" value="HU"/>
    <property type="match status" value="1"/>
</dbReference>
<dbReference type="PANTHER" id="PTHR33175">
    <property type="entry name" value="DNA-BINDING PROTEIN HU"/>
    <property type="match status" value="1"/>
</dbReference>
<name>A0A0F9XV41_9ZZZZ</name>
<sequence>MNKTDLVKKIAETADISQAAADRALFAITESITGALAKGESVSLVNFGTFEVRKREARAGRNPQTGESIQIAAAKLPAFKAGKGLKDAVNG</sequence>
<dbReference type="InterPro" id="IPR000119">
    <property type="entry name" value="Hist_DNA-bd"/>
</dbReference>
<evidence type="ECO:0000313" key="4">
    <source>
        <dbReference type="EMBL" id="KKN96218.1"/>
    </source>
</evidence>
<comment type="caution">
    <text evidence="4">The sequence shown here is derived from an EMBL/GenBank/DDBJ whole genome shotgun (WGS) entry which is preliminary data.</text>
</comment>
<dbReference type="GO" id="GO:0003677">
    <property type="term" value="F:DNA binding"/>
    <property type="evidence" value="ECO:0007669"/>
    <property type="project" value="UniProtKB-KW"/>
</dbReference>
<proteinExistence type="inferred from homology"/>
<dbReference type="GO" id="GO:0030527">
    <property type="term" value="F:structural constituent of chromatin"/>
    <property type="evidence" value="ECO:0007669"/>
    <property type="project" value="InterPro"/>
</dbReference>
<evidence type="ECO:0008006" key="5">
    <source>
        <dbReference type="Google" id="ProtNLM"/>
    </source>
</evidence>
<dbReference type="GO" id="GO:0030261">
    <property type="term" value="P:chromosome condensation"/>
    <property type="evidence" value="ECO:0007669"/>
    <property type="project" value="UniProtKB-KW"/>
</dbReference>
<dbReference type="EMBL" id="LAZR01000066">
    <property type="protein sequence ID" value="KKN96218.1"/>
    <property type="molecule type" value="Genomic_DNA"/>
</dbReference>
<dbReference type="Gene3D" id="4.10.520.10">
    <property type="entry name" value="IHF-like DNA-binding proteins"/>
    <property type="match status" value="1"/>
</dbReference>
<dbReference type="Pfam" id="PF00216">
    <property type="entry name" value="Bac_DNA_binding"/>
    <property type="match status" value="1"/>
</dbReference>
<dbReference type="PRINTS" id="PR01727">
    <property type="entry name" value="DNABINDINGHU"/>
</dbReference>
<evidence type="ECO:0000256" key="2">
    <source>
        <dbReference type="ARBA" id="ARBA00023067"/>
    </source>
</evidence>
<dbReference type="GO" id="GO:0005829">
    <property type="term" value="C:cytosol"/>
    <property type="evidence" value="ECO:0007669"/>
    <property type="project" value="TreeGrafter"/>
</dbReference>
<dbReference type="PANTHER" id="PTHR33175:SF3">
    <property type="entry name" value="DNA-BINDING PROTEIN HU-BETA"/>
    <property type="match status" value="1"/>
</dbReference>
<comment type="similarity">
    <text evidence="1">Belongs to the bacterial histone-like protein family.</text>
</comment>
<dbReference type="InterPro" id="IPR010992">
    <property type="entry name" value="IHF-like_DNA-bd_dom_sf"/>
</dbReference>
<evidence type="ECO:0000256" key="1">
    <source>
        <dbReference type="ARBA" id="ARBA00010529"/>
    </source>
</evidence>
<dbReference type="GO" id="GO:0042802">
    <property type="term" value="F:identical protein binding"/>
    <property type="evidence" value="ECO:0007669"/>
    <property type="project" value="UniProtKB-ARBA"/>
</dbReference>
<reference evidence="4" key="1">
    <citation type="journal article" date="2015" name="Nature">
        <title>Complex archaea that bridge the gap between prokaryotes and eukaryotes.</title>
        <authorList>
            <person name="Spang A."/>
            <person name="Saw J.H."/>
            <person name="Jorgensen S.L."/>
            <person name="Zaremba-Niedzwiedzka K."/>
            <person name="Martijn J."/>
            <person name="Lind A.E."/>
            <person name="van Eijk R."/>
            <person name="Schleper C."/>
            <person name="Guy L."/>
            <person name="Ettema T.J."/>
        </authorList>
    </citation>
    <scope>NUCLEOTIDE SEQUENCE</scope>
</reference>
<evidence type="ECO:0000256" key="3">
    <source>
        <dbReference type="ARBA" id="ARBA00023125"/>
    </source>
</evidence>
<dbReference type="GO" id="GO:0010467">
    <property type="term" value="P:gene expression"/>
    <property type="evidence" value="ECO:0007669"/>
    <property type="project" value="UniProtKB-ARBA"/>
</dbReference>